<dbReference type="GO" id="GO:0006886">
    <property type="term" value="P:intracellular protein transport"/>
    <property type="evidence" value="ECO:0007669"/>
    <property type="project" value="TreeGrafter"/>
</dbReference>
<keyword evidence="6" id="KW-0519">Myristate</keyword>
<protein>
    <recommendedName>
        <fullName evidence="4">Signal recognition particle receptor subunit beta</fullName>
    </recommendedName>
</protein>
<dbReference type="GO" id="GO:0005525">
    <property type="term" value="F:GTP binding"/>
    <property type="evidence" value="ECO:0007669"/>
    <property type="project" value="UniProtKB-KW"/>
</dbReference>
<comment type="caution">
    <text evidence="15">The sequence shown here is derived from an EMBL/GenBank/DDBJ whole genome shotgun (WGS) entry which is preliminary data.</text>
</comment>
<evidence type="ECO:0000256" key="1">
    <source>
        <dbReference type="ARBA" id="ARBA00004389"/>
    </source>
</evidence>
<dbReference type="InterPro" id="IPR027417">
    <property type="entry name" value="P-loop_NTPase"/>
</dbReference>
<dbReference type="InterPro" id="IPR024156">
    <property type="entry name" value="Small_GTPase_ARF"/>
</dbReference>
<keyword evidence="13" id="KW-0675">Receptor</keyword>
<dbReference type="Pfam" id="PF09439">
    <property type="entry name" value="SRPRB"/>
    <property type="match status" value="1"/>
</dbReference>
<comment type="subcellular location">
    <subcellularLocation>
        <location evidence="1">Endoplasmic reticulum membrane</location>
        <topology evidence="1">Single-pass membrane protein</topology>
    </subcellularLocation>
</comment>
<keyword evidence="9" id="KW-0813">Transport</keyword>
<evidence type="ECO:0000313" key="16">
    <source>
        <dbReference type="Proteomes" id="UP001489004"/>
    </source>
</evidence>
<keyword evidence="10 14" id="KW-1133">Transmembrane helix</keyword>
<keyword evidence="12 14" id="KW-0472">Membrane</keyword>
<comment type="similarity">
    <text evidence="2">Belongs to the SRP receptor beta subunit family.</text>
</comment>
<evidence type="ECO:0000256" key="7">
    <source>
        <dbReference type="ARBA" id="ARBA00022741"/>
    </source>
</evidence>
<dbReference type="AlphaFoldDB" id="A0AAW1R3U6"/>
<evidence type="ECO:0000256" key="13">
    <source>
        <dbReference type="ARBA" id="ARBA00023170"/>
    </source>
</evidence>
<evidence type="ECO:0000313" key="15">
    <source>
        <dbReference type="EMBL" id="KAK9828645.1"/>
    </source>
</evidence>
<dbReference type="InterPro" id="IPR019009">
    <property type="entry name" value="SRP_receptor_beta_su"/>
</dbReference>
<evidence type="ECO:0000256" key="10">
    <source>
        <dbReference type="ARBA" id="ARBA00022989"/>
    </source>
</evidence>
<evidence type="ECO:0000256" key="12">
    <source>
        <dbReference type="ARBA" id="ARBA00023136"/>
    </source>
</evidence>
<organism evidence="15 16">
    <name type="scientific">[Myrmecia] bisecta</name>
    <dbReference type="NCBI Taxonomy" id="41462"/>
    <lineage>
        <taxon>Eukaryota</taxon>
        <taxon>Viridiplantae</taxon>
        <taxon>Chlorophyta</taxon>
        <taxon>core chlorophytes</taxon>
        <taxon>Trebouxiophyceae</taxon>
        <taxon>Trebouxiales</taxon>
        <taxon>Trebouxiaceae</taxon>
        <taxon>Myrmecia</taxon>
    </lineage>
</organism>
<dbReference type="Proteomes" id="UP001489004">
    <property type="component" value="Unassembled WGS sequence"/>
</dbReference>
<feature type="transmembrane region" description="Helical" evidence="14">
    <location>
        <begin position="29"/>
        <end position="48"/>
    </location>
</feature>
<keyword evidence="9" id="KW-0931">ER-Golgi transport</keyword>
<keyword evidence="8" id="KW-0256">Endoplasmic reticulum</keyword>
<dbReference type="GO" id="GO:0003924">
    <property type="term" value="F:GTPase activity"/>
    <property type="evidence" value="ECO:0007669"/>
    <property type="project" value="TreeGrafter"/>
</dbReference>
<keyword evidence="7" id="KW-0547">Nucleotide-binding</keyword>
<evidence type="ECO:0000256" key="2">
    <source>
        <dbReference type="ARBA" id="ARBA00005619"/>
    </source>
</evidence>
<proteinExistence type="inferred from homology"/>
<evidence type="ECO:0000256" key="3">
    <source>
        <dbReference type="ARBA" id="ARBA00010290"/>
    </source>
</evidence>
<dbReference type="GO" id="GO:0034067">
    <property type="term" value="P:protein localization to Golgi apparatus"/>
    <property type="evidence" value="ECO:0007669"/>
    <property type="project" value="TreeGrafter"/>
</dbReference>
<keyword evidence="11" id="KW-0342">GTP-binding</keyword>
<keyword evidence="5 14" id="KW-0812">Transmembrane</keyword>
<evidence type="ECO:0000256" key="14">
    <source>
        <dbReference type="SAM" id="Phobius"/>
    </source>
</evidence>
<dbReference type="PANTHER" id="PTHR45909:SF1">
    <property type="entry name" value="ADP-RIBOSYLATION FACTOR-RELATED PROTEIN 1"/>
    <property type="match status" value="1"/>
</dbReference>
<reference evidence="15 16" key="1">
    <citation type="journal article" date="2024" name="Nat. Commun.">
        <title>Phylogenomics reveals the evolutionary origins of lichenization in chlorophyte algae.</title>
        <authorList>
            <person name="Puginier C."/>
            <person name="Libourel C."/>
            <person name="Otte J."/>
            <person name="Skaloud P."/>
            <person name="Haon M."/>
            <person name="Grisel S."/>
            <person name="Petersen M."/>
            <person name="Berrin J.G."/>
            <person name="Delaux P.M."/>
            <person name="Dal Grande F."/>
            <person name="Keller J."/>
        </authorList>
    </citation>
    <scope>NUCLEOTIDE SEQUENCE [LARGE SCALE GENOMIC DNA]</scope>
    <source>
        <strain evidence="15 16">SAG 2043</strain>
    </source>
</reference>
<dbReference type="EMBL" id="JALJOR010000001">
    <property type="protein sequence ID" value="KAK9828645.1"/>
    <property type="molecule type" value="Genomic_DNA"/>
</dbReference>
<evidence type="ECO:0000256" key="5">
    <source>
        <dbReference type="ARBA" id="ARBA00022692"/>
    </source>
</evidence>
<dbReference type="CDD" id="cd04105">
    <property type="entry name" value="SR_beta"/>
    <property type="match status" value="1"/>
</dbReference>
<keyword evidence="16" id="KW-1185">Reference proteome</keyword>
<comment type="similarity">
    <text evidence="3">Belongs to the small GTPase superfamily. Arf family.</text>
</comment>
<dbReference type="GO" id="GO:0005794">
    <property type="term" value="C:Golgi apparatus"/>
    <property type="evidence" value="ECO:0007669"/>
    <property type="project" value="TreeGrafter"/>
</dbReference>
<evidence type="ECO:0000256" key="6">
    <source>
        <dbReference type="ARBA" id="ARBA00022707"/>
    </source>
</evidence>
<dbReference type="GO" id="GO:0043001">
    <property type="term" value="P:Golgi to plasma membrane protein transport"/>
    <property type="evidence" value="ECO:0007669"/>
    <property type="project" value="TreeGrafter"/>
</dbReference>
<evidence type="ECO:0000256" key="11">
    <source>
        <dbReference type="ARBA" id="ARBA00023134"/>
    </source>
</evidence>
<name>A0AAW1R3U6_9CHLO</name>
<sequence>MAELQHKLEQLLEPILTQLPEELSQHLRGPVPLALLLAALLLLLWGLVRSLFGTKRGNIVLLVGPCNSGKTSVFLQLRDGTTHSGTVASMQENVDAVLLRSDKSVPPKSVQLVDIPGHPRVRSKFEQYVDRASCIVFLVDSVDFMPQKTDVAEQLYEVLANATVRKRRLPVLLACNKADMGPKAHTVEFIRKRLEKEIDQLRSTRNAMGDGTRVSSEKDLLRDASEPFSFDALVKSKGPKVSSASLSAAAPDTVELERFIRRHTP</sequence>
<evidence type="ECO:0000256" key="8">
    <source>
        <dbReference type="ARBA" id="ARBA00022824"/>
    </source>
</evidence>
<accession>A0AAW1R3U6</accession>
<evidence type="ECO:0000256" key="4">
    <source>
        <dbReference type="ARBA" id="ARBA00020256"/>
    </source>
</evidence>
<dbReference type="SUPFAM" id="SSF52540">
    <property type="entry name" value="P-loop containing nucleoside triphosphate hydrolases"/>
    <property type="match status" value="1"/>
</dbReference>
<gene>
    <name evidence="15" type="ORF">WJX72_001279</name>
</gene>
<dbReference type="Gene3D" id="3.40.50.300">
    <property type="entry name" value="P-loop containing nucleotide triphosphate hydrolases"/>
    <property type="match status" value="1"/>
</dbReference>
<evidence type="ECO:0000256" key="9">
    <source>
        <dbReference type="ARBA" id="ARBA00022892"/>
    </source>
</evidence>
<dbReference type="PANTHER" id="PTHR45909">
    <property type="entry name" value="ADP-RIBOSYLATION FACTOR-RELATED PROTEIN 1"/>
    <property type="match status" value="1"/>
</dbReference>
<dbReference type="GO" id="GO:0005789">
    <property type="term" value="C:endoplasmic reticulum membrane"/>
    <property type="evidence" value="ECO:0007669"/>
    <property type="project" value="UniProtKB-SubCell"/>
</dbReference>
<keyword evidence="6" id="KW-0449">Lipoprotein</keyword>